<evidence type="ECO:0000313" key="2">
    <source>
        <dbReference type="EMBL" id="QED92878.1"/>
    </source>
</evidence>
<dbReference type="Pfam" id="PF04448">
    <property type="entry name" value="DUF551"/>
    <property type="match status" value="1"/>
</dbReference>
<gene>
    <name evidence="2" type="ORF">EZJ17_09860</name>
</gene>
<organism evidence="2 3">
    <name type="scientific">Eikenella exigua</name>
    <dbReference type="NCBI Taxonomy" id="2528037"/>
    <lineage>
        <taxon>Bacteria</taxon>
        <taxon>Pseudomonadati</taxon>
        <taxon>Pseudomonadota</taxon>
        <taxon>Betaproteobacteria</taxon>
        <taxon>Neisseriales</taxon>
        <taxon>Neisseriaceae</taxon>
        <taxon>Eikenella</taxon>
    </lineage>
</organism>
<evidence type="ECO:0000259" key="1">
    <source>
        <dbReference type="Pfam" id="PF04448"/>
    </source>
</evidence>
<dbReference type="InterPro" id="IPR007539">
    <property type="entry name" value="DUF551"/>
</dbReference>
<accession>A0AAX1FA24</accession>
<dbReference type="AlphaFoldDB" id="A0AAX1FA24"/>
<name>A0AAX1FA24_9NEIS</name>
<feature type="domain" description="DUF551" evidence="1">
    <location>
        <begin position="72"/>
        <end position="129"/>
    </location>
</feature>
<proteinExistence type="predicted"/>
<dbReference type="EMBL" id="CP038018">
    <property type="protein sequence ID" value="QED92878.1"/>
    <property type="molecule type" value="Genomic_DNA"/>
</dbReference>
<reference evidence="3" key="1">
    <citation type="journal article" date="2019" name="J. Anim. Genet.">
        <title>Description and whole genome sequencing of Eikenella exigua sp. nov., isolated from brain abscess and blood.</title>
        <authorList>
            <person name="Stormo K.A."/>
            <person name="Nygaard R.M."/>
            <person name="Bruvold T.S."/>
            <person name="Dimmen G."/>
            <person name="Lindemann P.C."/>
            <person name="Jordal S."/>
            <person name="Kommedal O."/>
        </authorList>
    </citation>
    <scope>NUCLEOTIDE SEQUENCE [LARGE SCALE GENOMIC DNA]</scope>
    <source>
        <strain evidence="3">PXX</strain>
    </source>
</reference>
<dbReference type="KEGG" id="eex:EZJ17_09860"/>
<sequence length="155" mass="17703">MDENAQSGLKMDYQQFTFGDLVRFIDADNAPEKEARNLFVVQKGGRLCRIASEYYSYLIPAKNLEIVPKTPWIAPTEKLPEAEKPVAILVVGEEQDYCDIDAIDPQTNDWINYPASPAEYAVAYWMPLPRQLLEQARGEAERLPDGRYQIFEKAT</sequence>
<evidence type="ECO:0000313" key="3">
    <source>
        <dbReference type="Proteomes" id="UP000326695"/>
    </source>
</evidence>
<keyword evidence="3" id="KW-1185">Reference proteome</keyword>
<protein>
    <submittedName>
        <fullName evidence="2">DUF551 domain-containing protein</fullName>
    </submittedName>
</protein>
<dbReference type="Proteomes" id="UP000326695">
    <property type="component" value="Chromosome"/>
</dbReference>